<accession>A0A9E7K9F5</accession>
<dbReference type="PANTHER" id="PTHR46740:SF2">
    <property type="entry name" value="PROTEIN DYAD"/>
    <property type="match status" value="1"/>
</dbReference>
<feature type="region of interest" description="Disordered" evidence="1">
    <location>
        <begin position="316"/>
        <end position="365"/>
    </location>
</feature>
<feature type="region of interest" description="Disordered" evidence="1">
    <location>
        <begin position="594"/>
        <end position="699"/>
    </location>
</feature>
<feature type="region of interest" description="Disordered" evidence="1">
    <location>
        <begin position="822"/>
        <end position="874"/>
    </location>
</feature>
<dbReference type="AlphaFoldDB" id="A0A9E7K9F5"/>
<dbReference type="Proteomes" id="UP001055439">
    <property type="component" value="Chromosome 6"/>
</dbReference>
<dbReference type="OrthoDB" id="515863at2759"/>
<feature type="compositionally biased region" description="Polar residues" evidence="1">
    <location>
        <begin position="858"/>
        <end position="874"/>
    </location>
</feature>
<protein>
    <recommendedName>
        <fullName evidence="2">PTC1-like winged helix-turn-helix domain-containing protein</fullName>
    </recommendedName>
</protein>
<dbReference type="InterPro" id="IPR044221">
    <property type="entry name" value="DYAD/AMEIOTIC1"/>
</dbReference>
<proteinExistence type="predicted"/>
<gene>
    <name evidence="3" type="ORF">MUK42_04713</name>
</gene>
<dbReference type="Pfam" id="PF25874">
    <property type="entry name" value="WHD_plant_repro"/>
    <property type="match status" value="1"/>
</dbReference>
<feature type="non-terminal residue" evidence="3">
    <location>
        <position position="1"/>
    </location>
</feature>
<dbReference type="PANTHER" id="PTHR46740">
    <property type="entry name" value="PROTEIN DYAD"/>
    <property type="match status" value="1"/>
</dbReference>
<dbReference type="GO" id="GO:0051177">
    <property type="term" value="P:meiotic sister chromatid cohesion"/>
    <property type="evidence" value="ECO:0007669"/>
    <property type="project" value="InterPro"/>
</dbReference>
<feature type="region of interest" description="Disordered" evidence="1">
    <location>
        <begin position="1"/>
        <end position="47"/>
    </location>
</feature>
<sequence length="874" mass="96650">KNGPQQTPALSLSPLLRSPRDEEGEDQEESKGRGLRISSSGSTKKLPRSVLSEHSVPFFDLRALFSLRELMMKFFALLVRSDRSDRIGSCRMEASPEKSRTKGRQKEEQSMEAAAVAAALAASASSTLKYYYSKRNDSERRGRSALGREALPDAKSSHADPCNGVFELGAFYEIDHEMLPPKSPIQLKAIRVVKVSEATKLDVTVSFPSTLALRNYFAISPETGRDPELDERFVMSSNQAGRILRRPVPPSELEEQKHLESFWLSTSNLHECPLPIGSVTAEDEIGKRASPVGNCLLTIKRAGFLGWGIRRKKAEVVKEEDTDKKKEKQRGKKSDKKTKRRRDNEDKWRCVQEQQQGKGSRDRWSSERYEAAEMKLLEIMKVKKAGLGKPIMRQALREEARKHIGDTGLLDHLLKHMAGKVVMNGTERFRRRHNSEGVMEYWLEPADLVEDRRKAGVVDTYWVPPPGWKPGDATSACACGGACKPVIKQLTEEILILKRDMEQLSSMKEVEKEDYNSFMERSKKLDEEITVIYNCLQGLKNTFVDTRMRLLIVRCVMQEEIRLMKEQENKKMEIELMREDKGMQYEEGVAMKREGNEKKGNGDASNSNNTTDSTTNDTTNNSSSNITNQTVTTIDASKSSKSTTTNNKKAGARRSGFRICKPQGTFLWPDMWSSNNGSATGGGDGGARRSQGPVSVPNTMMTSTMAMTTAARGAPDADGWCPHTSLGLIRHLGPQTPPPAFSDLPSPDTSPRGRGGPPASSFLPQSAAAAANRQLPQHLPLRCVPSHGCSRTLSLSLSLSLSLRGKGECSNILLQVWAQQTTSSPTTLPGVGDEPEGNTRTESATAASNWNAHKGGRSNITTDLSLATPSTTYQ</sequence>
<evidence type="ECO:0000256" key="1">
    <source>
        <dbReference type="SAM" id="MobiDB-lite"/>
    </source>
</evidence>
<feature type="compositionally biased region" description="Low complexity" evidence="1">
    <location>
        <begin position="605"/>
        <end position="649"/>
    </location>
</feature>
<dbReference type="GO" id="GO:0007131">
    <property type="term" value="P:reciprocal meiotic recombination"/>
    <property type="evidence" value="ECO:0007669"/>
    <property type="project" value="InterPro"/>
</dbReference>
<feature type="compositionally biased region" description="Basic and acidic residues" evidence="1">
    <location>
        <begin position="316"/>
        <end position="326"/>
    </location>
</feature>
<feature type="region of interest" description="Disordered" evidence="1">
    <location>
        <begin position="728"/>
        <end position="770"/>
    </location>
</feature>
<dbReference type="InterPro" id="IPR059080">
    <property type="entry name" value="WHD_PTC1"/>
</dbReference>
<feature type="compositionally biased region" description="Polar residues" evidence="1">
    <location>
        <begin position="838"/>
        <end position="851"/>
    </location>
</feature>
<evidence type="ECO:0000313" key="3">
    <source>
        <dbReference type="EMBL" id="URE09217.1"/>
    </source>
</evidence>
<feature type="compositionally biased region" description="Basic residues" evidence="1">
    <location>
        <begin position="327"/>
        <end position="341"/>
    </location>
</feature>
<reference evidence="3" key="1">
    <citation type="submission" date="2022-05" db="EMBL/GenBank/DDBJ databases">
        <title>The Musa troglodytarum L. genome provides insights into the mechanism of non-climacteric behaviour and enrichment of carotenoids.</title>
        <authorList>
            <person name="Wang J."/>
        </authorList>
    </citation>
    <scope>NUCLEOTIDE SEQUENCE</scope>
    <source>
        <tissue evidence="3">Leaf</tissue>
    </source>
</reference>
<feature type="domain" description="PTC1-like winged helix-turn-helix" evidence="2">
    <location>
        <begin position="363"/>
        <end position="444"/>
    </location>
</feature>
<keyword evidence="4" id="KW-1185">Reference proteome</keyword>
<organism evidence="3 4">
    <name type="scientific">Musa troglodytarum</name>
    <name type="common">fe'i banana</name>
    <dbReference type="NCBI Taxonomy" id="320322"/>
    <lineage>
        <taxon>Eukaryota</taxon>
        <taxon>Viridiplantae</taxon>
        <taxon>Streptophyta</taxon>
        <taxon>Embryophyta</taxon>
        <taxon>Tracheophyta</taxon>
        <taxon>Spermatophyta</taxon>
        <taxon>Magnoliopsida</taxon>
        <taxon>Liliopsida</taxon>
        <taxon>Zingiberales</taxon>
        <taxon>Musaceae</taxon>
        <taxon>Musa</taxon>
    </lineage>
</organism>
<evidence type="ECO:0000313" key="4">
    <source>
        <dbReference type="Proteomes" id="UP001055439"/>
    </source>
</evidence>
<name>A0A9E7K9F5_9LILI</name>
<dbReference type="EMBL" id="CP097508">
    <property type="protein sequence ID" value="URE09217.1"/>
    <property type="molecule type" value="Genomic_DNA"/>
</dbReference>
<evidence type="ECO:0000259" key="2">
    <source>
        <dbReference type="Pfam" id="PF25874"/>
    </source>
</evidence>